<dbReference type="InterPro" id="IPR047057">
    <property type="entry name" value="MerR_fam"/>
</dbReference>
<evidence type="ECO:0000256" key="2">
    <source>
        <dbReference type="SAM" id="MobiDB-lite"/>
    </source>
</evidence>
<dbReference type="Pfam" id="PF13411">
    <property type="entry name" value="MerR_1"/>
    <property type="match status" value="1"/>
</dbReference>
<dbReference type="CDD" id="cd04765">
    <property type="entry name" value="HTH_MlrA-like_sg2"/>
    <property type="match status" value="1"/>
</dbReference>
<feature type="domain" description="HTH merR-type" evidence="3">
    <location>
        <begin position="33"/>
        <end position="103"/>
    </location>
</feature>
<dbReference type="PANTHER" id="PTHR30204">
    <property type="entry name" value="REDOX-CYCLING DRUG-SENSING TRANSCRIPTIONAL ACTIVATOR SOXR"/>
    <property type="match status" value="1"/>
</dbReference>
<evidence type="ECO:0000256" key="1">
    <source>
        <dbReference type="ARBA" id="ARBA00023125"/>
    </source>
</evidence>
<accession>W0RKD3</accession>
<dbReference type="RefSeq" id="WP_025412241.1">
    <property type="nucleotide sequence ID" value="NZ_CP007128.1"/>
</dbReference>
<dbReference type="PATRIC" id="fig|861299.3.peg.3291"/>
<dbReference type="HOGENOM" id="CLU_1494174_0_0_0"/>
<proteinExistence type="predicted"/>
<dbReference type="InterPro" id="IPR009061">
    <property type="entry name" value="DNA-bd_dom_put_sf"/>
</dbReference>
<dbReference type="Proteomes" id="UP000019151">
    <property type="component" value="Chromosome"/>
</dbReference>
<dbReference type="InterPro" id="IPR000551">
    <property type="entry name" value="MerR-type_HTH_dom"/>
</dbReference>
<feature type="compositionally biased region" description="Basic and acidic residues" evidence="2">
    <location>
        <begin position="167"/>
        <end position="180"/>
    </location>
</feature>
<dbReference type="EMBL" id="CP007128">
    <property type="protein sequence ID" value="AHG90775.1"/>
    <property type="molecule type" value="Genomic_DNA"/>
</dbReference>
<dbReference type="GO" id="GO:0003677">
    <property type="term" value="F:DNA binding"/>
    <property type="evidence" value="ECO:0007669"/>
    <property type="project" value="UniProtKB-KW"/>
</dbReference>
<dbReference type="KEGG" id="gba:J421_3238"/>
<dbReference type="InParanoid" id="W0RKD3"/>
<organism evidence="4 5">
    <name type="scientific">Gemmatirosa kalamazoonensis</name>
    <dbReference type="NCBI Taxonomy" id="861299"/>
    <lineage>
        <taxon>Bacteria</taxon>
        <taxon>Pseudomonadati</taxon>
        <taxon>Gemmatimonadota</taxon>
        <taxon>Gemmatimonadia</taxon>
        <taxon>Gemmatimonadales</taxon>
        <taxon>Gemmatimonadaceae</taxon>
        <taxon>Gemmatirosa</taxon>
    </lineage>
</organism>
<evidence type="ECO:0000259" key="3">
    <source>
        <dbReference type="PROSITE" id="PS50937"/>
    </source>
</evidence>
<dbReference type="Gene3D" id="1.10.1660.10">
    <property type="match status" value="1"/>
</dbReference>
<sequence>MTRPRDPDDVQTAARAATPRRAMRAIDEAVQEYFSIGEVCQLTDLKPHVLRYWESQFRILNPAKNRSGNRVYARREVELVLLVKHLLYTEKFTIDGARQRLEQHRRTGELRTAARSALAVETIALLERELRDIAGVLDGRVPPGTRTDDPSHFATSAEPEPLALDARPADALRTQDEAEE</sequence>
<reference evidence="4 5" key="1">
    <citation type="journal article" date="2014" name="Genome Announc.">
        <title>Genome Sequence and Methylome of Soil Bacterium Gemmatirosa kalamazoonensis KBS708T, a Member of the Rarely Cultivated Gemmatimonadetes Phylum.</title>
        <authorList>
            <person name="Debruyn J.M."/>
            <person name="Radosevich M."/>
            <person name="Wommack K.E."/>
            <person name="Polson S.W."/>
            <person name="Hauser L.J."/>
            <person name="Fawaz M.N."/>
            <person name="Korlach J."/>
            <person name="Tsai Y.C."/>
        </authorList>
    </citation>
    <scope>NUCLEOTIDE SEQUENCE [LARGE SCALE GENOMIC DNA]</scope>
    <source>
        <strain evidence="4 5">KBS708</strain>
    </source>
</reference>
<name>W0RKD3_9BACT</name>
<dbReference type="GO" id="GO:0003700">
    <property type="term" value="F:DNA-binding transcription factor activity"/>
    <property type="evidence" value="ECO:0007669"/>
    <property type="project" value="InterPro"/>
</dbReference>
<feature type="region of interest" description="Disordered" evidence="2">
    <location>
        <begin position="138"/>
        <end position="180"/>
    </location>
</feature>
<dbReference type="SUPFAM" id="SSF46955">
    <property type="entry name" value="Putative DNA-binding domain"/>
    <property type="match status" value="1"/>
</dbReference>
<gene>
    <name evidence="4" type="ORF">J421_3238</name>
</gene>
<protein>
    <submittedName>
        <fullName evidence="4">Regulatory protein MerR</fullName>
    </submittedName>
</protein>
<evidence type="ECO:0000313" key="4">
    <source>
        <dbReference type="EMBL" id="AHG90775.1"/>
    </source>
</evidence>
<keyword evidence="1" id="KW-0238">DNA-binding</keyword>
<dbReference type="eggNOG" id="COG0789">
    <property type="taxonomic scope" value="Bacteria"/>
</dbReference>
<dbReference type="PROSITE" id="PS50937">
    <property type="entry name" value="HTH_MERR_2"/>
    <property type="match status" value="1"/>
</dbReference>
<keyword evidence="5" id="KW-1185">Reference proteome</keyword>
<dbReference type="STRING" id="861299.J421_3238"/>
<dbReference type="SMART" id="SM00422">
    <property type="entry name" value="HTH_MERR"/>
    <property type="match status" value="1"/>
</dbReference>
<dbReference type="FunCoup" id="W0RKD3">
    <property type="interactions" value="69"/>
</dbReference>
<evidence type="ECO:0000313" key="5">
    <source>
        <dbReference type="Proteomes" id="UP000019151"/>
    </source>
</evidence>
<dbReference type="PANTHER" id="PTHR30204:SF15">
    <property type="entry name" value="BLL5018 PROTEIN"/>
    <property type="match status" value="1"/>
</dbReference>
<dbReference type="AlphaFoldDB" id="W0RKD3"/>
<feature type="compositionally biased region" description="Low complexity" evidence="2">
    <location>
        <begin position="157"/>
        <end position="166"/>
    </location>
</feature>